<proteinExistence type="inferred from homology"/>
<evidence type="ECO:0000256" key="4">
    <source>
        <dbReference type="ARBA" id="ARBA00023163"/>
    </source>
</evidence>
<dbReference type="SUPFAM" id="SSF47459">
    <property type="entry name" value="HLH, helix-loop-helix DNA-binding domain"/>
    <property type="match status" value="1"/>
</dbReference>
<organism evidence="7 8">
    <name type="scientific">Spirodela intermedia</name>
    <name type="common">Intermediate duckweed</name>
    <dbReference type="NCBI Taxonomy" id="51605"/>
    <lineage>
        <taxon>Eukaryota</taxon>
        <taxon>Viridiplantae</taxon>
        <taxon>Streptophyta</taxon>
        <taxon>Embryophyta</taxon>
        <taxon>Tracheophyta</taxon>
        <taxon>Spermatophyta</taxon>
        <taxon>Magnoliopsida</taxon>
        <taxon>Liliopsida</taxon>
        <taxon>Araceae</taxon>
        <taxon>Lemnoideae</taxon>
        <taxon>Spirodela</taxon>
    </lineage>
</organism>
<dbReference type="Proteomes" id="UP000663760">
    <property type="component" value="Chromosome 5"/>
</dbReference>
<sequence length="216" mass="23146">MRHTTTEGGGALPPLTSPVAVAAAKVERACNSHSEAERKRRQRINHQLSRLRQLLPHTSRMDKAGLLTEVVREIRDLRRRAADAVGVNEACCGRSFPGEEDEVLLDCSGDGESGRTATASFCCQDRSGLFRDVGEAIRSSRIRPARVEMATVGGRTKAVLVVDPLSTAEGEGEQQLSALLAALRSVVGEVPSGGRAMAAAKRMRSLQLDGGCAYYC</sequence>
<dbReference type="EMBL" id="LR746268">
    <property type="protein sequence ID" value="CAA7395830.1"/>
    <property type="molecule type" value="Genomic_DNA"/>
</dbReference>
<evidence type="ECO:0000313" key="8">
    <source>
        <dbReference type="Proteomes" id="UP000663760"/>
    </source>
</evidence>
<dbReference type="Pfam" id="PF00010">
    <property type="entry name" value="HLH"/>
    <property type="match status" value="1"/>
</dbReference>
<dbReference type="InterPro" id="IPR036638">
    <property type="entry name" value="HLH_DNA-bd_sf"/>
</dbReference>
<keyword evidence="8" id="KW-1185">Reference proteome</keyword>
<reference evidence="7" key="1">
    <citation type="submission" date="2020-02" db="EMBL/GenBank/DDBJ databases">
        <authorList>
            <person name="Scholz U."/>
            <person name="Mascher M."/>
            <person name="Fiebig A."/>
        </authorList>
    </citation>
    <scope>NUCLEOTIDE SEQUENCE</scope>
</reference>
<dbReference type="OrthoDB" id="71302at2759"/>
<dbReference type="PANTHER" id="PTHR45844:SF16">
    <property type="entry name" value="TRANSCRIPTION FACTOR BHLH30-LIKE"/>
    <property type="match status" value="1"/>
</dbReference>
<comment type="similarity">
    <text evidence="1">Belongs to the bHLH protein family.</text>
</comment>
<dbReference type="InterPro" id="IPR045847">
    <property type="entry name" value="AIG1-like"/>
</dbReference>
<evidence type="ECO:0000256" key="2">
    <source>
        <dbReference type="ARBA" id="ARBA00023015"/>
    </source>
</evidence>
<protein>
    <submittedName>
        <fullName evidence="7">Uncharacterized protein</fullName>
    </submittedName>
</protein>
<evidence type="ECO:0000259" key="5">
    <source>
        <dbReference type="PROSITE" id="PS50888"/>
    </source>
</evidence>
<keyword evidence="2" id="KW-0805">Transcription regulation</keyword>
<keyword evidence="4" id="KW-0804">Transcription</keyword>
<feature type="domain" description="ACT" evidence="6">
    <location>
        <begin position="118"/>
        <end position="197"/>
    </location>
</feature>
<keyword evidence="3" id="KW-0238">DNA-binding</keyword>
<dbReference type="PROSITE" id="PS50888">
    <property type="entry name" value="BHLH"/>
    <property type="match status" value="1"/>
</dbReference>
<dbReference type="AlphaFoldDB" id="A0A7I8KDK5"/>
<accession>A0A7I8KDK5</accession>
<dbReference type="InterPro" id="IPR002912">
    <property type="entry name" value="ACT_dom"/>
</dbReference>
<dbReference type="Gene3D" id="4.10.280.10">
    <property type="entry name" value="Helix-loop-helix DNA-binding domain"/>
    <property type="match status" value="1"/>
</dbReference>
<dbReference type="GO" id="GO:0003700">
    <property type="term" value="F:DNA-binding transcription factor activity"/>
    <property type="evidence" value="ECO:0007669"/>
    <property type="project" value="InterPro"/>
</dbReference>
<name>A0A7I8KDK5_SPIIN</name>
<evidence type="ECO:0000259" key="6">
    <source>
        <dbReference type="PROSITE" id="PS51671"/>
    </source>
</evidence>
<dbReference type="PANTHER" id="PTHR45844">
    <property type="entry name" value="TRANSCRIPTION FACTOR BHLH30"/>
    <property type="match status" value="1"/>
</dbReference>
<dbReference type="GO" id="GO:0003677">
    <property type="term" value="F:DNA binding"/>
    <property type="evidence" value="ECO:0007669"/>
    <property type="project" value="UniProtKB-KW"/>
</dbReference>
<dbReference type="PROSITE" id="PS51671">
    <property type="entry name" value="ACT"/>
    <property type="match status" value="1"/>
</dbReference>
<evidence type="ECO:0000313" key="7">
    <source>
        <dbReference type="EMBL" id="CAA7395830.1"/>
    </source>
</evidence>
<dbReference type="InterPro" id="IPR011598">
    <property type="entry name" value="bHLH_dom"/>
</dbReference>
<gene>
    <name evidence="7" type="ORF">SI8410_05006493</name>
</gene>
<dbReference type="GO" id="GO:0046983">
    <property type="term" value="F:protein dimerization activity"/>
    <property type="evidence" value="ECO:0007669"/>
    <property type="project" value="InterPro"/>
</dbReference>
<evidence type="ECO:0000256" key="3">
    <source>
        <dbReference type="ARBA" id="ARBA00023125"/>
    </source>
</evidence>
<feature type="domain" description="BHLH" evidence="5">
    <location>
        <begin position="28"/>
        <end position="77"/>
    </location>
</feature>
<evidence type="ECO:0000256" key="1">
    <source>
        <dbReference type="ARBA" id="ARBA00005510"/>
    </source>
</evidence>
<dbReference type="SMART" id="SM00353">
    <property type="entry name" value="HLH"/>
    <property type="match status" value="1"/>
</dbReference>